<sequence length="587" mass="68779">MDKASAAADFRIVLIGKNQEEKAKLGIFLTSKSFVPYGKLSRQSSVFSGEWKNNVVKCFNPPDLFSTEDTKVKEEIQGLLSAYGPGPYVFLLLVNPSDFIKTDREKFQFILECFGDDAIQYSILVVAKSEVGWGPTVYRLKQDCSNRCTTLNFAELSATVLQDLMERVENLINENQDIYQASPEPIYQEVNREPPLNIVLYGRNKDWKSTTASVLLGEEKNMANLSSSLAHTGDVSGRTVSIVQLPPLIGLKEDAARQESLHCLSQCDPKGIHAFVLVQPLGRFVTEDKQEIDAITRAFTPRMNAFKMILFAEIAQRAKQLKEKHGQLEKAQETRRKYEEKRQEEDKLRKQEDELQIQQWNNRYVDLVKQINTKSDSASHRRSLMIMKEELKREQEAWEQRRHEWWSKRTEEEKRQREEENRRLTVLEREHGEAKKMYEQKKKEDEERRRNEERELGAMQEHHRRQLDALRKQSEEEARRQAEMLNDFQRTYARERDELRLLRERRQSTNEFVLKQISKNKTGRKDLETIRQRHKLELEQLEQLQSGSDAKFLSKEISILKKQHDEEIHEFIQEKVKAMSDSSCAIL</sequence>
<proteinExistence type="inferred from homology"/>
<reference evidence="6 7" key="1">
    <citation type="submission" date="2024-04" db="EMBL/GenBank/DDBJ databases">
        <authorList>
            <person name="Waldvogel A.-M."/>
            <person name="Schoenle A."/>
        </authorList>
    </citation>
    <scope>NUCLEOTIDE SEQUENCE [LARGE SCALE GENOMIC DNA]</scope>
</reference>
<dbReference type="InterPro" id="IPR027417">
    <property type="entry name" value="P-loop_NTPase"/>
</dbReference>
<evidence type="ECO:0000256" key="4">
    <source>
        <dbReference type="SAM" id="MobiDB-lite"/>
    </source>
</evidence>
<gene>
    <name evidence="6" type="ORF">KC01_LOCUS41083</name>
</gene>
<keyword evidence="3" id="KW-0342">GTP-binding</keyword>
<dbReference type="Gene3D" id="3.40.50.300">
    <property type="entry name" value="P-loop containing nucleotide triphosphate hydrolases"/>
    <property type="match status" value="2"/>
</dbReference>
<accession>A0AAV2MNP9</accession>
<feature type="domain" description="AIG1-type G" evidence="5">
    <location>
        <begin position="11"/>
        <end position="180"/>
    </location>
</feature>
<dbReference type="InterPro" id="IPR006703">
    <property type="entry name" value="G_AIG1"/>
</dbReference>
<dbReference type="EMBL" id="OZ035831">
    <property type="protein sequence ID" value="CAL1615083.1"/>
    <property type="molecule type" value="Genomic_DNA"/>
</dbReference>
<dbReference type="PANTHER" id="PTHR10903">
    <property type="entry name" value="GTPASE, IMAP FAMILY MEMBER-RELATED"/>
    <property type="match status" value="1"/>
</dbReference>
<evidence type="ECO:0000256" key="2">
    <source>
        <dbReference type="ARBA" id="ARBA00022741"/>
    </source>
</evidence>
<evidence type="ECO:0000313" key="7">
    <source>
        <dbReference type="Proteomes" id="UP001497482"/>
    </source>
</evidence>
<evidence type="ECO:0000256" key="3">
    <source>
        <dbReference type="ARBA" id="ARBA00023134"/>
    </source>
</evidence>
<keyword evidence="2" id="KW-0547">Nucleotide-binding</keyword>
<feature type="region of interest" description="Disordered" evidence="4">
    <location>
        <begin position="324"/>
        <end position="350"/>
    </location>
</feature>
<organism evidence="6 7">
    <name type="scientific">Knipowitschia caucasica</name>
    <name type="common">Caucasian dwarf goby</name>
    <name type="synonym">Pomatoschistus caucasicus</name>
    <dbReference type="NCBI Taxonomy" id="637954"/>
    <lineage>
        <taxon>Eukaryota</taxon>
        <taxon>Metazoa</taxon>
        <taxon>Chordata</taxon>
        <taxon>Craniata</taxon>
        <taxon>Vertebrata</taxon>
        <taxon>Euteleostomi</taxon>
        <taxon>Actinopterygii</taxon>
        <taxon>Neopterygii</taxon>
        <taxon>Teleostei</taxon>
        <taxon>Neoteleostei</taxon>
        <taxon>Acanthomorphata</taxon>
        <taxon>Gobiaria</taxon>
        <taxon>Gobiiformes</taxon>
        <taxon>Gobioidei</taxon>
        <taxon>Gobiidae</taxon>
        <taxon>Gobiinae</taxon>
        <taxon>Knipowitschia</taxon>
    </lineage>
</organism>
<evidence type="ECO:0000256" key="1">
    <source>
        <dbReference type="ARBA" id="ARBA00008535"/>
    </source>
</evidence>
<dbReference type="PANTHER" id="PTHR10903:SF184">
    <property type="entry name" value="GTP-BINDING PROTEIN A"/>
    <property type="match status" value="1"/>
</dbReference>
<feature type="domain" description="AIG1-type G" evidence="5">
    <location>
        <begin position="196"/>
        <end position="384"/>
    </location>
</feature>
<protein>
    <recommendedName>
        <fullName evidence="5">AIG1-type G domain-containing protein</fullName>
    </recommendedName>
</protein>
<dbReference type="Pfam" id="PF04548">
    <property type="entry name" value="AIG1"/>
    <property type="match status" value="2"/>
</dbReference>
<dbReference type="AlphaFoldDB" id="A0AAV2MNP9"/>
<feature type="region of interest" description="Disordered" evidence="4">
    <location>
        <begin position="430"/>
        <end position="477"/>
    </location>
</feature>
<evidence type="ECO:0000313" key="6">
    <source>
        <dbReference type="EMBL" id="CAL1615083.1"/>
    </source>
</evidence>
<feature type="compositionally biased region" description="Basic and acidic residues" evidence="4">
    <location>
        <begin position="430"/>
        <end position="456"/>
    </location>
</feature>
<name>A0AAV2MNP9_KNICA</name>
<keyword evidence="7" id="KW-1185">Reference proteome</keyword>
<evidence type="ECO:0000259" key="5">
    <source>
        <dbReference type="Pfam" id="PF04548"/>
    </source>
</evidence>
<dbReference type="Proteomes" id="UP001497482">
    <property type="component" value="Chromosome 9"/>
</dbReference>
<comment type="similarity">
    <text evidence="1">Belongs to the TRAFAC class TrmE-Era-EngA-EngB-Septin-like GTPase superfamily. AIG1/Toc34/Toc159-like paraseptin GTPase family. IAN subfamily.</text>
</comment>
<dbReference type="InterPro" id="IPR045058">
    <property type="entry name" value="GIMA/IAN/Toc"/>
</dbReference>
<feature type="compositionally biased region" description="Basic and acidic residues" evidence="4">
    <location>
        <begin position="466"/>
        <end position="477"/>
    </location>
</feature>
<dbReference type="GO" id="GO:0005525">
    <property type="term" value="F:GTP binding"/>
    <property type="evidence" value="ECO:0007669"/>
    <property type="project" value="UniProtKB-KW"/>
</dbReference>